<gene>
    <name evidence="1" type="ORF">FHW12_002773</name>
</gene>
<dbReference type="EMBL" id="JACGXL010000004">
    <property type="protein sequence ID" value="MBA8888540.1"/>
    <property type="molecule type" value="Genomic_DNA"/>
</dbReference>
<dbReference type="AlphaFoldDB" id="A0A839F637"/>
<comment type="caution">
    <text evidence="1">The sequence shown here is derived from an EMBL/GenBank/DDBJ whole genome shotgun (WGS) entry which is preliminary data.</text>
</comment>
<protein>
    <submittedName>
        <fullName evidence="1">Uncharacterized protein</fullName>
    </submittedName>
</protein>
<name>A0A839F637_9GAMM</name>
<keyword evidence="2" id="KW-1185">Reference proteome</keyword>
<organism evidence="1 2">
    <name type="scientific">Dokdonella fugitiva</name>
    <dbReference type="NCBI Taxonomy" id="328517"/>
    <lineage>
        <taxon>Bacteria</taxon>
        <taxon>Pseudomonadati</taxon>
        <taxon>Pseudomonadota</taxon>
        <taxon>Gammaproteobacteria</taxon>
        <taxon>Lysobacterales</taxon>
        <taxon>Rhodanobacteraceae</taxon>
        <taxon>Dokdonella</taxon>
    </lineage>
</organism>
<evidence type="ECO:0000313" key="2">
    <source>
        <dbReference type="Proteomes" id="UP000550401"/>
    </source>
</evidence>
<accession>A0A839F637</accession>
<evidence type="ECO:0000313" key="1">
    <source>
        <dbReference type="EMBL" id="MBA8888540.1"/>
    </source>
</evidence>
<proteinExistence type="predicted"/>
<dbReference type="RefSeq" id="WP_182531586.1">
    <property type="nucleotide sequence ID" value="NZ_JACGXL010000004.1"/>
</dbReference>
<dbReference type="Proteomes" id="UP000550401">
    <property type="component" value="Unassembled WGS sequence"/>
</dbReference>
<reference evidence="1 2" key="1">
    <citation type="submission" date="2020-07" db="EMBL/GenBank/DDBJ databases">
        <title>Genomic Encyclopedia of Type Strains, Phase IV (KMG-V): Genome sequencing to study the core and pangenomes of soil and plant-associated prokaryotes.</title>
        <authorList>
            <person name="Whitman W."/>
        </authorList>
    </citation>
    <scope>NUCLEOTIDE SEQUENCE [LARGE SCALE GENOMIC DNA]</scope>
    <source>
        <strain evidence="1 2">RH2WT43</strain>
    </source>
</reference>
<sequence>MRVSTSGAGARDTGWLPNPDARVLALHEDGVRKRLYLGGEYAKVGAGSRSGLARIGQVADPDVIFFYGHDIE</sequence>